<gene>
    <name evidence="3" type="ORF">CCAM_LOCUS185</name>
</gene>
<keyword evidence="1" id="KW-0472">Membrane</keyword>
<organism evidence="3 4">
    <name type="scientific">Cuscuta campestris</name>
    <dbReference type="NCBI Taxonomy" id="132261"/>
    <lineage>
        <taxon>Eukaryota</taxon>
        <taxon>Viridiplantae</taxon>
        <taxon>Streptophyta</taxon>
        <taxon>Embryophyta</taxon>
        <taxon>Tracheophyta</taxon>
        <taxon>Spermatophyta</taxon>
        <taxon>Magnoliopsida</taxon>
        <taxon>eudicotyledons</taxon>
        <taxon>Gunneridae</taxon>
        <taxon>Pentapetalae</taxon>
        <taxon>asterids</taxon>
        <taxon>lamiids</taxon>
        <taxon>Solanales</taxon>
        <taxon>Convolvulaceae</taxon>
        <taxon>Cuscuteae</taxon>
        <taxon>Cuscuta</taxon>
        <taxon>Cuscuta subgen. Grammica</taxon>
        <taxon>Cuscuta sect. Cleistogrammica</taxon>
    </lineage>
</organism>
<dbReference type="InterPro" id="IPR025398">
    <property type="entry name" value="DUF4371"/>
</dbReference>
<evidence type="ECO:0000256" key="1">
    <source>
        <dbReference type="SAM" id="Phobius"/>
    </source>
</evidence>
<dbReference type="Pfam" id="PF14291">
    <property type="entry name" value="DUF4371"/>
    <property type="match status" value="1"/>
</dbReference>
<dbReference type="InterPro" id="IPR055298">
    <property type="entry name" value="AtLOH3-like"/>
</dbReference>
<keyword evidence="1" id="KW-1133">Transmembrane helix</keyword>
<evidence type="ECO:0000259" key="2">
    <source>
        <dbReference type="Pfam" id="PF14291"/>
    </source>
</evidence>
<protein>
    <recommendedName>
        <fullName evidence="2">DUF4371 domain-containing protein</fullName>
    </recommendedName>
</protein>
<name>A0A484K6N0_9ASTE</name>
<dbReference type="PANTHER" id="PTHR11697">
    <property type="entry name" value="GENERAL TRANSCRIPTION FACTOR 2-RELATED ZINC FINGER PROTEIN"/>
    <property type="match status" value="1"/>
</dbReference>
<feature type="transmembrane region" description="Helical" evidence="1">
    <location>
        <begin position="12"/>
        <end position="31"/>
    </location>
</feature>
<evidence type="ECO:0000313" key="4">
    <source>
        <dbReference type="Proteomes" id="UP000595140"/>
    </source>
</evidence>
<dbReference type="OrthoDB" id="1295614at2759"/>
<accession>A0A484K6N0</accession>
<dbReference type="PANTHER" id="PTHR11697:SF230">
    <property type="entry name" value="ZINC FINGER, MYM DOMAIN CONTAINING 1"/>
    <property type="match status" value="1"/>
</dbReference>
<keyword evidence="1" id="KW-0812">Transmembrane</keyword>
<dbReference type="SUPFAM" id="SSF53098">
    <property type="entry name" value="Ribonuclease H-like"/>
    <property type="match status" value="1"/>
</dbReference>
<dbReference type="InterPro" id="IPR012337">
    <property type="entry name" value="RNaseH-like_sf"/>
</dbReference>
<dbReference type="AlphaFoldDB" id="A0A484K6N0"/>
<dbReference type="Proteomes" id="UP000595140">
    <property type="component" value="Unassembled WGS sequence"/>
</dbReference>
<keyword evidence="4" id="KW-1185">Reference proteome</keyword>
<dbReference type="EMBL" id="OOIL02000001">
    <property type="protein sequence ID" value="VFQ58409.1"/>
    <property type="molecule type" value="Genomic_DNA"/>
</dbReference>
<proteinExistence type="predicted"/>
<reference evidence="3 4" key="1">
    <citation type="submission" date="2018-04" db="EMBL/GenBank/DDBJ databases">
        <authorList>
            <person name="Vogel A."/>
        </authorList>
    </citation>
    <scope>NUCLEOTIDE SEQUENCE [LARGE SCALE GENOMIC DNA]</scope>
</reference>
<evidence type="ECO:0000313" key="3">
    <source>
        <dbReference type="EMBL" id="VFQ58409.1"/>
    </source>
</evidence>
<sequence>MAKNNCSSSSSLGYLLVISVAMVFFILVGVMSPSSDARCLSSNLQISCAKNDDPGSVDAIKWEIIERFLGLVHVEETSARFLKKSIDEFFAKHGLSLSRLRGQSYDGASNMRGQFNGLKTLILNENKNAYYIHCFAHQLQLVIVAAAQDRESVFDFFEKLLMIVNTVGSSCKRKDFLLQVHEEETLHRIEIGELSTGRGQNQATSLARPGDTRWSSHYKTLVRLFDMWNAIDYIRGRSRKKMVGGEPMTNYVHFRGEIFAKVIDILTVEMDRHFTETNTNLLRCVMSIDDEVIMQRFQKLASRKNFLRPQTTLTPLHK</sequence>
<feature type="domain" description="DUF4371" evidence="2">
    <location>
        <begin position="64"/>
        <end position="117"/>
    </location>
</feature>